<keyword evidence="2" id="KW-1185">Reference proteome</keyword>
<name>A0A3P7LP18_DIBLA</name>
<proteinExistence type="predicted"/>
<dbReference type="AlphaFoldDB" id="A0A3P7LP18"/>
<evidence type="ECO:0000313" key="2">
    <source>
        <dbReference type="Proteomes" id="UP000281553"/>
    </source>
</evidence>
<dbReference type="EMBL" id="UYRU01054516">
    <property type="protein sequence ID" value="VDN12693.1"/>
    <property type="molecule type" value="Genomic_DNA"/>
</dbReference>
<sequence>MTLTQVEADVRFWEDIVQHSDIHDESLRAVAASGCMFRMLKSDVEKIIENLRTKKPLDSAPYDLDKVGRELLGHSSAYLQELSVFIADREHSNIVRYFYKLFAFFHIS</sequence>
<gene>
    <name evidence="1" type="ORF">DILT_LOCUS8524</name>
</gene>
<evidence type="ECO:0000313" key="1">
    <source>
        <dbReference type="EMBL" id="VDN12693.1"/>
    </source>
</evidence>
<protein>
    <submittedName>
        <fullName evidence="1">Uncharacterized protein</fullName>
    </submittedName>
</protein>
<dbReference type="Proteomes" id="UP000281553">
    <property type="component" value="Unassembled WGS sequence"/>
</dbReference>
<organism evidence="1 2">
    <name type="scientific">Dibothriocephalus latus</name>
    <name type="common">Fish tapeworm</name>
    <name type="synonym">Diphyllobothrium latum</name>
    <dbReference type="NCBI Taxonomy" id="60516"/>
    <lineage>
        <taxon>Eukaryota</taxon>
        <taxon>Metazoa</taxon>
        <taxon>Spiralia</taxon>
        <taxon>Lophotrochozoa</taxon>
        <taxon>Platyhelminthes</taxon>
        <taxon>Cestoda</taxon>
        <taxon>Eucestoda</taxon>
        <taxon>Diphyllobothriidea</taxon>
        <taxon>Diphyllobothriidae</taxon>
        <taxon>Dibothriocephalus</taxon>
    </lineage>
</organism>
<accession>A0A3P7LP18</accession>
<reference evidence="1 2" key="1">
    <citation type="submission" date="2018-11" db="EMBL/GenBank/DDBJ databases">
        <authorList>
            <consortium name="Pathogen Informatics"/>
        </authorList>
    </citation>
    <scope>NUCLEOTIDE SEQUENCE [LARGE SCALE GENOMIC DNA]</scope>
</reference>